<accession>X1DYF5</accession>
<sequence length="67" mass="7985">MTKKNDNFVKVPVEATNYYLFSFQIHNQTKDVFEINAKLEKDKVILEFKIDDKTQKGLMKEFEKLRG</sequence>
<proteinExistence type="predicted"/>
<comment type="caution">
    <text evidence="1">The sequence shown here is derived from an EMBL/GenBank/DDBJ whole genome shotgun (WGS) entry which is preliminary data.</text>
</comment>
<name>X1DYF5_9ZZZZ</name>
<gene>
    <name evidence="1" type="ORF">S01H4_51678</name>
</gene>
<protein>
    <submittedName>
        <fullName evidence="1">Uncharacterized protein</fullName>
    </submittedName>
</protein>
<organism evidence="1">
    <name type="scientific">marine sediment metagenome</name>
    <dbReference type="NCBI Taxonomy" id="412755"/>
    <lineage>
        <taxon>unclassified sequences</taxon>
        <taxon>metagenomes</taxon>
        <taxon>ecological metagenomes</taxon>
    </lineage>
</organism>
<dbReference type="AlphaFoldDB" id="X1DYF5"/>
<evidence type="ECO:0000313" key="1">
    <source>
        <dbReference type="EMBL" id="GAH01428.1"/>
    </source>
</evidence>
<dbReference type="EMBL" id="BART01029455">
    <property type="protein sequence ID" value="GAH01428.1"/>
    <property type="molecule type" value="Genomic_DNA"/>
</dbReference>
<reference evidence="1" key="1">
    <citation type="journal article" date="2014" name="Front. Microbiol.">
        <title>High frequency of phylogenetically diverse reductive dehalogenase-homologous genes in deep subseafloor sedimentary metagenomes.</title>
        <authorList>
            <person name="Kawai M."/>
            <person name="Futagami T."/>
            <person name="Toyoda A."/>
            <person name="Takaki Y."/>
            <person name="Nishi S."/>
            <person name="Hori S."/>
            <person name="Arai W."/>
            <person name="Tsubouchi T."/>
            <person name="Morono Y."/>
            <person name="Uchiyama I."/>
            <person name="Ito T."/>
            <person name="Fujiyama A."/>
            <person name="Inagaki F."/>
            <person name="Takami H."/>
        </authorList>
    </citation>
    <scope>NUCLEOTIDE SEQUENCE</scope>
    <source>
        <strain evidence="1">Expedition CK06-06</strain>
    </source>
</reference>